<feature type="domain" description="RRM" evidence="4">
    <location>
        <begin position="256"/>
        <end position="333"/>
    </location>
</feature>
<dbReference type="InterPro" id="IPR012677">
    <property type="entry name" value="Nucleotide-bd_a/b_plait_sf"/>
</dbReference>
<dbReference type="EMBL" id="QEAO01000023">
    <property type="protein sequence ID" value="TPX33116.1"/>
    <property type="molecule type" value="Genomic_DNA"/>
</dbReference>
<organism evidence="5 6">
    <name type="scientific">Synchytrium microbalum</name>
    <dbReference type="NCBI Taxonomy" id="1806994"/>
    <lineage>
        <taxon>Eukaryota</taxon>
        <taxon>Fungi</taxon>
        <taxon>Fungi incertae sedis</taxon>
        <taxon>Chytridiomycota</taxon>
        <taxon>Chytridiomycota incertae sedis</taxon>
        <taxon>Chytridiomycetes</taxon>
        <taxon>Synchytriales</taxon>
        <taxon>Synchytriaceae</taxon>
        <taxon>Synchytrium</taxon>
    </lineage>
</organism>
<proteinExistence type="predicted"/>
<dbReference type="PROSITE" id="PS50102">
    <property type="entry name" value="RRM"/>
    <property type="match status" value="4"/>
</dbReference>
<feature type="domain" description="RRM" evidence="4">
    <location>
        <begin position="29"/>
        <end position="106"/>
    </location>
</feature>
<evidence type="ECO:0000256" key="1">
    <source>
        <dbReference type="ARBA" id="ARBA00022884"/>
    </source>
</evidence>
<evidence type="ECO:0000259" key="4">
    <source>
        <dbReference type="PROSITE" id="PS50102"/>
    </source>
</evidence>
<dbReference type="Gene3D" id="3.30.70.330">
    <property type="match status" value="4"/>
</dbReference>
<dbReference type="SMART" id="SM00360">
    <property type="entry name" value="RRM"/>
    <property type="match status" value="4"/>
</dbReference>
<dbReference type="FunFam" id="3.30.70.330:FF:000034">
    <property type="entry name" value="heterogeneous nuclear ribonucleoprotein M isoform X1"/>
    <property type="match status" value="1"/>
</dbReference>
<dbReference type="RefSeq" id="XP_031024188.1">
    <property type="nucleotide sequence ID" value="XM_031169859.1"/>
</dbReference>
<dbReference type="InterPro" id="IPR050374">
    <property type="entry name" value="RRT5_SRSF_SR"/>
</dbReference>
<sequence length="423" mass="45794">MAMATANRDTTLISEFAPHPSLTAASPGRQLFVGNLPFSVQWQELKDLFKECGTVVRADVATTPAGRSRGFGTVLFAKSSDAANAIARFSQYEWYGRGIDVREDRALSTGNTGVEGPIGGPAIDTTPGLRSVYVGNLPYSVGWQDLKARIFTLHSAQPASDLFKSVGNVIRADIQQDYRKKSKGFGTVLMQTPEEARNAIAKLNGYEWNGRQIEVREERTHQNDHGAAASGGSTSAPHPYSPAIDPASNGGSASSRQLYVGNLVFTIQWQELKDLFRQAGNVVRADVAQDAQGRSRGYGTIVMATPQEAQAAVTQFNGTDLQGRTIEVREDKFAAETTALPGTQVFVGNLPYTTRWQDLKDAIRNTGLNPVHADIMIEQGTGRSKGCGTVRFTSREEAEKAVEVVNGLNIAGRNIVVRLDKFA</sequence>
<dbReference type="GO" id="GO:0003729">
    <property type="term" value="F:mRNA binding"/>
    <property type="evidence" value="ECO:0007669"/>
    <property type="project" value="TreeGrafter"/>
</dbReference>
<keyword evidence="6" id="KW-1185">Reference proteome</keyword>
<evidence type="ECO:0000313" key="5">
    <source>
        <dbReference type="EMBL" id="TPX33116.1"/>
    </source>
</evidence>
<dbReference type="STRING" id="1806994.A0A507C558"/>
<dbReference type="SUPFAM" id="SSF54928">
    <property type="entry name" value="RNA-binding domain, RBD"/>
    <property type="match status" value="3"/>
</dbReference>
<dbReference type="AlphaFoldDB" id="A0A507C558"/>
<feature type="compositionally biased region" description="Low complexity" evidence="3">
    <location>
        <begin position="226"/>
        <end position="236"/>
    </location>
</feature>
<dbReference type="PANTHER" id="PTHR23003">
    <property type="entry name" value="RNA RECOGNITION MOTIF RRM DOMAIN CONTAINING PROTEIN"/>
    <property type="match status" value="1"/>
</dbReference>
<evidence type="ECO:0000256" key="2">
    <source>
        <dbReference type="PROSITE-ProRule" id="PRU00176"/>
    </source>
</evidence>
<feature type="domain" description="RRM" evidence="4">
    <location>
        <begin position="130"/>
        <end position="220"/>
    </location>
</feature>
<dbReference type="GO" id="GO:1990904">
    <property type="term" value="C:ribonucleoprotein complex"/>
    <property type="evidence" value="ECO:0007669"/>
    <property type="project" value="TreeGrafter"/>
</dbReference>
<dbReference type="Proteomes" id="UP000319731">
    <property type="component" value="Unassembled WGS sequence"/>
</dbReference>
<feature type="region of interest" description="Disordered" evidence="3">
    <location>
        <begin position="219"/>
        <end position="252"/>
    </location>
</feature>
<keyword evidence="1 2" id="KW-0694">RNA-binding</keyword>
<dbReference type="GO" id="GO:0005634">
    <property type="term" value="C:nucleus"/>
    <property type="evidence" value="ECO:0007669"/>
    <property type="project" value="TreeGrafter"/>
</dbReference>
<dbReference type="PANTHER" id="PTHR23003:SF3">
    <property type="entry name" value="FI21236P1-RELATED"/>
    <property type="match status" value="1"/>
</dbReference>
<protein>
    <recommendedName>
        <fullName evidence="4">RRM domain-containing protein</fullName>
    </recommendedName>
</protein>
<dbReference type="GO" id="GO:0005737">
    <property type="term" value="C:cytoplasm"/>
    <property type="evidence" value="ECO:0007669"/>
    <property type="project" value="TreeGrafter"/>
</dbReference>
<dbReference type="GeneID" id="42005156"/>
<comment type="caution">
    <text evidence="5">The sequence shown here is derived from an EMBL/GenBank/DDBJ whole genome shotgun (WGS) entry which is preliminary data.</text>
</comment>
<dbReference type="FunFam" id="3.30.70.330:FF:000145">
    <property type="entry name" value="Putative RNP domain-containing protein"/>
    <property type="match status" value="2"/>
</dbReference>
<gene>
    <name evidence="5" type="ORF">SmJEL517_g03931</name>
</gene>
<dbReference type="OrthoDB" id="1049195at2759"/>
<reference evidence="5 6" key="1">
    <citation type="journal article" date="2019" name="Sci. Rep.">
        <title>Comparative genomics of chytrid fungi reveal insights into the obligate biotrophic and pathogenic lifestyle of Synchytrium endobioticum.</title>
        <authorList>
            <person name="van de Vossenberg B.T.L.H."/>
            <person name="Warris S."/>
            <person name="Nguyen H.D.T."/>
            <person name="van Gent-Pelzer M.P.E."/>
            <person name="Joly D.L."/>
            <person name="van de Geest H.C."/>
            <person name="Bonants P.J.M."/>
            <person name="Smith D.S."/>
            <person name="Levesque C.A."/>
            <person name="van der Lee T.A.J."/>
        </authorList>
    </citation>
    <scope>NUCLEOTIDE SEQUENCE [LARGE SCALE GENOMIC DNA]</scope>
    <source>
        <strain evidence="5 6">JEL517</strain>
    </source>
</reference>
<dbReference type="InterPro" id="IPR000504">
    <property type="entry name" value="RRM_dom"/>
</dbReference>
<accession>A0A507C558</accession>
<dbReference type="InterPro" id="IPR035979">
    <property type="entry name" value="RBD_domain_sf"/>
</dbReference>
<dbReference type="Pfam" id="PF00076">
    <property type="entry name" value="RRM_1"/>
    <property type="match status" value="4"/>
</dbReference>
<evidence type="ECO:0000256" key="3">
    <source>
        <dbReference type="SAM" id="MobiDB-lite"/>
    </source>
</evidence>
<evidence type="ECO:0000313" key="6">
    <source>
        <dbReference type="Proteomes" id="UP000319731"/>
    </source>
</evidence>
<feature type="domain" description="RRM" evidence="4">
    <location>
        <begin position="343"/>
        <end position="422"/>
    </location>
</feature>
<name>A0A507C558_9FUNG</name>